<protein>
    <submittedName>
        <fullName evidence="1">Uncharacterized protein</fullName>
    </submittedName>
</protein>
<accession>A0A369AXC9</accession>
<dbReference type="SUPFAM" id="SSF52540">
    <property type="entry name" value="P-loop containing nucleoside triphosphate hydrolases"/>
    <property type="match status" value="1"/>
</dbReference>
<gene>
    <name evidence="1" type="ORF">CBF32_05100</name>
</gene>
<reference evidence="1 2" key="1">
    <citation type="submission" date="2017-05" db="EMBL/GenBank/DDBJ databases">
        <title>Vagococcus spp. assemblies.</title>
        <authorList>
            <person name="Gulvik C.A."/>
        </authorList>
    </citation>
    <scope>NUCLEOTIDE SEQUENCE [LARGE SCALE GENOMIC DNA]</scope>
    <source>
        <strain evidence="1 2">NCFB 2497</strain>
    </source>
</reference>
<dbReference type="EMBL" id="NGJX01000004">
    <property type="protein sequence ID" value="RSU02647.1"/>
    <property type="molecule type" value="Genomic_DNA"/>
</dbReference>
<name>A0A369AXC9_9ENTE</name>
<dbReference type="OrthoDB" id="1698955at2"/>
<proteinExistence type="predicted"/>
<comment type="caution">
    <text evidence="1">The sequence shown here is derived from an EMBL/GenBank/DDBJ whole genome shotgun (WGS) entry which is preliminary data.</text>
</comment>
<sequence length="681" mass="79770">MYEITTLEKSLKEDYAKFLQGELLKKHQENKQNKTDSEFLSVFRSNHKPSEIKETTKSLVDEYRQFVDSQVSDYYKKIDEISGKIAYEKFLLHWERKILRINHENLSSEATRYYVDKINQHNSDLKLLIKESPEAWIAFYKKEWLTDIKCQKEQQLVPVPYVTRTKEKVIECLEKSQPVYLVGHLGSGKTQLAIEAAVDYVVQEKIQVALEEEMEHWFNKHQEASKYEAYNHFLDEYTKQISLYERIRKAGTKEERQQLEPLFISGSHNLTYEDMFVEKTLSLEQHFNQDSFSDYLNEMVADYLNWMTEHGTYSTNLSSEEALQLRVQIWKSFSDLFIAKNNSFGTTVKKIEREILIALKEGRPVIVDELNTIAMQNLIALNDLLQRHVGQTAYITGVGPIEIKQGFGFIGTGNLSTDLIHYEGTNQLNPAFQSRFVTIEYNYVPQQLSGELKFVKKNEENELFRVILSTLANDDGSIELPQKNETLDELFRFAQLSRLTQEVFMGKYVDNEESESTYSLGLKEAVLSIRNIIHVLNSWNYGEEKCFSKALWDGFISSITYPSDQYYILSQALRFGFFKETDGWQLGKVLTYARLVSYEELRLDTYSYQRGQTEILSYFDVINILFTQPEKRKKPFPFLNEENLQTNVLNVKDFQEIEKKLQSLEYTKTLYDYLNKGEESD</sequence>
<evidence type="ECO:0000313" key="2">
    <source>
        <dbReference type="Proteomes" id="UP000288197"/>
    </source>
</evidence>
<dbReference type="InterPro" id="IPR027417">
    <property type="entry name" value="P-loop_NTPase"/>
</dbReference>
<dbReference type="GeneID" id="63146020"/>
<dbReference type="Proteomes" id="UP000288197">
    <property type="component" value="Unassembled WGS sequence"/>
</dbReference>
<dbReference type="Gene3D" id="3.40.50.300">
    <property type="entry name" value="P-loop containing nucleotide triphosphate hydrolases"/>
    <property type="match status" value="1"/>
</dbReference>
<dbReference type="AlphaFoldDB" id="A0A369AXC9"/>
<dbReference type="RefSeq" id="WP_114289206.1">
    <property type="nucleotide sequence ID" value="NZ_JAYEVN010000028.1"/>
</dbReference>
<organism evidence="1 2">
    <name type="scientific">Vagococcus fluvialis</name>
    <dbReference type="NCBI Taxonomy" id="2738"/>
    <lineage>
        <taxon>Bacteria</taxon>
        <taxon>Bacillati</taxon>
        <taxon>Bacillota</taxon>
        <taxon>Bacilli</taxon>
        <taxon>Lactobacillales</taxon>
        <taxon>Enterococcaceae</taxon>
        <taxon>Vagococcus</taxon>
    </lineage>
</organism>
<keyword evidence="2" id="KW-1185">Reference proteome</keyword>
<evidence type="ECO:0000313" key="1">
    <source>
        <dbReference type="EMBL" id="RSU02647.1"/>
    </source>
</evidence>